<keyword evidence="1" id="KW-0472">Membrane</keyword>
<keyword evidence="1" id="KW-0812">Transmembrane</keyword>
<evidence type="ECO:0000256" key="1">
    <source>
        <dbReference type="SAM" id="Phobius"/>
    </source>
</evidence>
<evidence type="ECO:0000259" key="3">
    <source>
        <dbReference type="Pfam" id="PF16344"/>
    </source>
</evidence>
<dbReference type="InterPro" id="IPR006860">
    <property type="entry name" value="FecR"/>
</dbReference>
<dbReference type="InterPro" id="IPR032508">
    <property type="entry name" value="FecR_C"/>
</dbReference>
<feature type="domain" description="FecR protein" evidence="2">
    <location>
        <begin position="55"/>
        <end position="128"/>
    </location>
</feature>
<gene>
    <name evidence="4" type="ORF">SAMN04488128_105273</name>
</gene>
<evidence type="ECO:0000313" key="4">
    <source>
        <dbReference type="EMBL" id="SKA40792.1"/>
    </source>
</evidence>
<dbReference type="STRING" id="634771.SAMN04488128_105273"/>
<reference evidence="5" key="1">
    <citation type="submission" date="2017-02" db="EMBL/GenBank/DDBJ databases">
        <authorList>
            <person name="Varghese N."/>
            <person name="Submissions S."/>
        </authorList>
    </citation>
    <scope>NUCLEOTIDE SEQUENCE [LARGE SCALE GENOMIC DNA]</scope>
    <source>
        <strain evidence="5">DSM 22224</strain>
    </source>
</reference>
<evidence type="ECO:0000259" key="2">
    <source>
        <dbReference type="Pfam" id="PF04773"/>
    </source>
</evidence>
<dbReference type="Gene3D" id="3.55.50.30">
    <property type="match status" value="1"/>
</dbReference>
<dbReference type="Proteomes" id="UP000190367">
    <property type="component" value="Unassembled WGS sequence"/>
</dbReference>
<keyword evidence="1" id="KW-1133">Transmembrane helix</keyword>
<feature type="transmembrane region" description="Helical" evidence="1">
    <location>
        <begin position="6"/>
        <end position="24"/>
    </location>
</feature>
<sequence length="264" mass="29404">MKKSRTWLYALILVALGVVILLTWKLREPASPKTPAEIVAALQVPGVQYQQHKGKTGVRTEIILPDSTEVILNSASTLYVPADYASGHRAVVLDGDAFFEVKPGKDSFTVTSSILKATVLGTSFRMRSFAAQQGATYYQLTGTSRVGKSYHSATDNQPEVLERGQMVLANREIDLMEKETYQPEELETWLSDILSIKNANPMAVSRTLEDWFGVEVEMRGDASKARIITEALYFNASLEDVLNDLGSQQGFKYKIDRNKVMLNF</sequence>
<dbReference type="RefSeq" id="WP_078672079.1">
    <property type="nucleotide sequence ID" value="NZ_FUWZ01000005.1"/>
</dbReference>
<name>A0A1T4TK23_9BACT</name>
<dbReference type="OrthoDB" id="673084at2"/>
<dbReference type="Pfam" id="PF16344">
    <property type="entry name" value="FecR_C"/>
    <property type="match status" value="1"/>
</dbReference>
<dbReference type="EMBL" id="FUWZ01000005">
    <property type="protein sequence ID" value="SKA40792.1"/>
    <property type="molecule type" value="Genomic_DNA"/>
</dbReference>
<organism evidence="4 5">
    <name type="scientific">Chitinophaga eiseniae</name>
    <dbReference type="NCBI Taxonomy" id="634771"/>
    <lineage>
        <taxon>Bacteria</taxon>
        <taxon>Pseudomonadati</taxon>
        <taxon>Bacteroidota</taxon>
        <taxon>Chitinophagia</taxon>
        <taxon>Chitinophagales</taxon>
        <taxon>Chitinophagaceae</taxon>
        <taxon>Chitinophaga</taxon>
    </lineage>
</organism>
<evidence type="ECO:0000313" key="5">
    <source>
        <dbReference type="Proteomes" id="UP000190367"/>
    </source>
</evidence>
<keyword evidence="5" id="KW-1185">Reference proteome</keyword>
<feature type="domain" description="Protein FecR C-terminal" evidence="3">
    <location>
        <begin position="198"/>
        <end position="261"/>
    </location>
</feature>
<dbReference type="PANTHER" id="PTHR30273:SF2">
    <property type="entry name" value="PROTEIN FECR"/>
    <property type="match status" value="1"/>
</dbReference>
<dbReference type="AlphaFoldDB" id="A0A1T4TK23"/>
<dbReference type="GO" id="GO:0016989">
    <property type="term" value="F:sigma factor antagonist activity"/>
    <property type="evidence" value="ECO:0007669"/>
    <property type="project" value="TreeGrafter"/>
</dbReference>
<dbReference type="InterPro" id="IPR012373">
    <property type="entry name" value="Ferrdict_sens_TM"/>
</dbReference>
<dbReference type="Gene3D" id="2.60.120.1440">
    <property type="match status" value="1"/>
</dbReference>
<accession>A0A1T4TK23</accession>
<proteinExistence type="predicted"/>
<protein>
    <submittedName>
        <fullName evidence="4">FecR protein</fullName>
    </submittedName>
</protein>
<dbReference type="PANTHER" id="PTHR30273">
    <property type="entry name" value="PERIPLASMIC SIGNAL SENSOR AND SIGMA FACTOR ACTIVATOR FECR-RELATED"/>
    <property type="match status" value="1"/>
</dbReference>
<dbReference type="Pfam" id="PF04773">
    <property type="entry name" value="FecR"/>
    <property type="match status" value="1"/>
</dbReference>